<dbReference type="Proteomes" id="UP000700334">
    <property type="component" value="Unassembled WGS sequence"/>
</dbReference>
<protein>
    <submittedName>
        <fullName evidence="1">Transmembrane protein 147</fullName>
    </submittedName>
</protein>
<proteinExistence type="predicted"/>
<evidence type="ECO:0000313" key="2">
    <source>
        <dbReference type="Proteomes" id="UP000700334"/>
    </source>
</evidence>
<evidence type="ECO:0000313" key="1">
    <source>
        <dbReference type="EMBL" id="KAG8504762.1"/>
    </source>
</evidence>
<dbReference type="AlphaFoldDB" id="A0A8J5ZRA7"/>
<name>A0A8J5ZRA7_GALPY</name>
<comment type="caution">
    <text evidence="1">The sequence shown here is derived from an EMBL/GenBank/DDBJ whole genome shotgun (WGS) entry which is preliminary data.</text>
</comment>
<gene>
    <name evidence="1" type="ORF">J0S82_008284</name>
</gene>
<sequence>KHIQAGVTYLLMQLYKIVYLATCNLRSNIVAFHEHFKANVNVTVLTCLNLGISQNVIKGDPAYSTLGWRPGMEFDWKYIQIITNSHLFGSLYHHICPVLLMHMSVYKGFVREIFVHICSLAQGHHHQILALCTPALYDAFVNMHA</sequence>
<reference evidence="1" key="1">
    <citation type="journal article" date="2021" name="Evol. Appl.">
        <title>The genome of the Pyrenean desman and the effects of bottlenecks and inbreeding on the genomic landscape of an endangered species.</title>
        <authorList>
            <person name="Escoda L."/>
            <person name="Castresana J."/>
        </authorList>
    </citation>
    <scope>NUCLEOTIDE SEQUENCE</scope>
    <source>
        <strain evidence="1">IBE-C5619</strain>
    </source>
</reference>
<dbReference type="EMBL" id="JAGFMF010012281">
    <property type="protein sequence ID" value="KAG8504762.1"/>
    <property type="molecule type" value="Genomic_DNA"/>
</dbReference>
<keyword evidence="1" id="KW-0812">Transmembrane</keyword>
<accession>A0A8J5ZRA7</accession>
<dbReference type="OrthoDB" id="9993532at2759"/>
<feature type="non-terminal residue" evidence="1">
    <location>
        <position position="1"/>
    </location>
</feature>
<organism evidence="1 2">
    <name type="scientific">Galemys pyrenaicus</name>
    <name type="common">Iberian desman</name>
    <name type="synonym">Pyrenean desman</name>
    <dbReference type="NCBI Taxonomy" id="202257"/>
    <lineage>
        <taxon>Eukaryota</taxon>
        <taxon>Metazoa</taxon>
        <taxon>Chordata</taxon>
        <taxon>Craniata</taxon>
        <taxon>Vertebrata</taxon>
        <taxon>Euteleostomi</taxon>
        <taxon>Mammalia</taxon>
        <taxon>Eutheria</taxon>
        <taxon>Laurasiatheria</taxon>
        <taxon>Eulipotyphla</taxon>
        <taxon>Talpidae</taxon>
        <taxon>Galemys</taxon>
    </lineage>
</organism>
<keyword evidence="2" id="KW-1185">Reference proteome</keyword>
<keyword evidence="1" id="KW-0472">Membrane</keyword>